<evidence type="ECO:0000256" key="2">
    <source>
        <dbReference type="ARBA" id="ARBA00007581"/>
    </source>
</evidence>
<evidence type="ECO:0000259" key="6">
    <source>
        <dbReference type="Pfam" id="PF02900"/>
    </source>
</evidence>
<keyword evidence="7" id="KW-0223">Dioxygenase</keyword>
<dbReference type="GO" id="GO:0008198">
    <property type="term" value="F:ferrous iron binding"/>
    <property type="evidence" value="ECO:0007669"/>
    <property type="project" value="InterPro"/>
</dbReference>
<name>A0A6G3QWD4_9ACTN</name>
<dbReference type="Gene3D" id="3.40.830.10">
    <property type="entry name" value="LigB-like"/>
    <property type="match status" value="1"/>
</dbReference>
<dbReference type="EMBL" id="JAAGMD010000507">
    <property type="protein sequence ID" value="NEA87776.1"/>
    <property type="molecule type" value="Genomic_DNA"/>
</dbReference>
<dbReference type="AlphaFoldDB" id="A0A6G3QWD4"/>
<dbReference type="SUPFAM" id="SSF53213">
    <property type="entry name" value="LigB-like"/>
    <property type="match status" value="1"/>
</dbReference>
<comment type="caution">
    <text evidence="7">The sequence shown here is derived from an EMBL/GenBank/DDBJ whole genome shotgun (WGS) entry which is preliminary data.</text>
</comment>
<dbReference type="EC" id="1.13.11.29" evidence="7"/>
<dbReference type="PANTHER" id="PTHR30096:SF0">
    <property type="entry name" value="4,5-DOPA DIOXYGENASE EXTRADIOL-LIKE PROTEIN"/>
    <property type="match status" value="1"/>
</dbReference>
<dbReference type="InterPro" id="IPR014436">
    <property type="entry name" value="Extradiol_dOase_DODA"/>
</dbReference>
<dbReference type="GO" id="GO:0008270">
    <property type="term" value="F:zinc ion binding"/>
    <property type="evidence" value="ECO:0007669"/>
    <property type="project" value="InterPro"/>
</dbReference>
<feature type="domain" description="Extradiol ring-cleavage dioxygenase class III enzyme subunit B" evidence="6">
    <location>
        <begin position="33"/>
        <end position="230"/>
    </location>
</feature>
<keyword evidence="4" id="KW-0862">Zinc</keyword>
<dbReference type="Pfam" id="PF02900">
    <property type="entry name" value="LigB"/>
    <property type="match status" value="1"/>
</dbReference>
<dbReference type="PIRSF" id="PIRSF006157">
    <property type="entry name" value="Doxgns_DODA"/>
    <property type="match status" value="1"/>
</dbReference>
<comment type="cofactor">
    <cofactor evidence="1">
        <name>Zn(2+)</name>
        <dbReference type="ChEBI" id="CHEBI:29105"/>
    </cofactor>
</comment>
<sequence>MPAAFLGHGNPMNALERNRYTEAWRLFGESVPRPRAILVISAHWYTNATAVTAMPRPRTIHDFYGFPQELFDVQYPAPGAPDVAELVADVVKPTWVGQDIDSWGIDHGTWSVLVHAFPDASIPVVQLSLNAFKDFDHHLRLGRGLAPLREEGVLIIGSGNVVHNLRAVDFRQPDAGYDWALRFDEVARERLASDPAGVAALDGHPDFGRAVPTPDHYLPLLYIAGLADTRPLDLLVDGHAAGSISMAAYTLGLDRDLTGAVGDEPAADLPEGFPALDANI</sequence>
<evidence type="ECO:0000256" key="3">
    <source>
        <dbReference type="ARBA" id="ARBA00022723"/>
    </source>
</evidence>
<keyword evidence="5 7" id="KW-0560">Oxidoreductase</keyword>
<dbReference type="CDD" id="cd07363">
    <property type="entry name" value="45_DOPA_Dioxygenase"/>
    <property type="match status" value="1"/>
</dbReference>
<proteinExistence type="inferred from homology"/>
<dbReference type="NCBIfam" id="NF007914">
    <property type="entry name" value="PRK10628.1"/>
    <property type="match status" value="1"/>
</dbReference>
<evidence type="ECO:0000256" key="4">
    <source>
        <dbReference type="ARBA" id="ARBA00022833"/>
    </source>
</evidence>
<keyword evidence="3" id="KW-0479">Metal-binding</keyword>
<comment type="similarity">
    <text evidence="2">Belongs to the DODA-type extradiol aromatic ring-opening dioxygenase family.</text>
</comment>
<evidence type="ECO:0000256" key="1">
    <source>
        <dbReference type="ARBA" id="ARBA00001947"/>
    </source>
</evidence>
<gene>
    <name evidence="7" type="primary">ygiD</name>
    <name evidence="7" type="ORF">G3I53_17445</name>
</gene>
<accession>A0A6G3QWD4</accession>
<dbReference type="PANTHER" id="PTHR30096">
    <property type="entry name" value="4,5-DOPA DIOXYGENASE EXTRADIOL-LIKE PROTEIN"/>
    <property type="match status" value="1"/>
</dbReference>
<reference evidence="7" key="1">
    <citation type="submission" date="2020-01" db="EMBL/GenBank/DDBJ databases">
        <title>Insect and environment-associated Actinomycetes.</title>
        <authorList>
            <person name="Currrie C."/>
            <person name="Chevrette M."/>
            <person name="Carlson C."/>
            <person name="Stubbendieck R."/>
            <person name="Wendt-Pienkowski E."/>
        </authorList>
    </citation>
    <scope>NUCLEOTIDE SEQUENCE</scope>
    <source>
        <strain evidence="7">SID14436</strain>
    </source>
</reference>
<evidence type="ECO:0000256" key="5">
    <source>
        <dbReference type="ARBA" id="ARBA00023002"/>
    </source>
</evidence>
<dbReference type="InterPro" id="IPR004183">
    <property type="entry name" value="Xdiol_dOase_suB"/>
</dbReference>
<organism evidence="7">
    <name type="scientific">Streptomyces sp. SID14436</name>
    <dbReference type="NCBI Taxonomy" id="2706070"/>
    <lineage>
        <taxon>Bacteria</taxon>
        <taxon>Bacillati</taxon>
        <taxon>Actinomycetota</taxon>
        <taxon>Actinomycetes</taxon>
        <taxon>Kitasatosporales</taxon>
        <taxon>Streptomycetaceae</taxon>
        <taxon>Streptomyces</taxon>
    </lineage>
</organism>
<dbReference type="GO" id="GO:0050297">
    <property type="term" value="F:stizolobate synthase activity"/>
    <property type="evidence" value="ECO:0007669"/>
    <property type="project" value="UniProtKB-EC"/>
</dbReference>
<evidence type="ECO:0000313" key="7">
    <source>
        <dbReference type="EMBL" id="NEA87776.1"/>
    </source>
</evidence>
<protein>
    <submittedName>
        <fullName evidence="7">4,5-DOPA dioxygenase extradiol</fullName>
        <ecNumber evidence="7">1.13.11.29</ecNumber>
    </submittedName>
</protein>